<feature type="region of interest" description="Disordered" evidence="1">
    <location>
        <begin position="1"/>
        <end position="44"/>
    </location>
</feature>
<reference evidence="3" key="1">
    <citation type="submission" date="2020-03" db="EMBL/GenBank/DDBJ databases">
        <title>Phycicoccus flavus sp. nov., a novel endophytic actinobacterium isolated from branch of Kandelia candel.</title>
        <authorList>
            <person name="Tuo L."/>
        </authorList>
    </citation>
    <scope>NUCLEOTIDE SEQUENCE</scope>
    <source>
        <strain evidence="3">CMS6Z-2</strain>
    </source>
</reference>
<dbReference type="InterPro" id="IPR043763">
    <property type="entry name" value="DUF5709"/>
</dbReference>
<sequence>EERVGGDDPDSIDAGEDWLGDAEVGDDRSGRLVAPDEGAGTDVEKDLVSEDVGVDGAGASAEEAAVHVVDEETAEE</sequence>
<organism evidence="3 4">
    <name type="scientific">Phycicoccus flavus</name>
    <dbReference type="NCBI Taxonomy" id="2502783"/>
    <lineage>
        <taxon>Bacteria</taxon>
        <taxon>Bacillati</taxon>
        <taxon>Actinomycetota</taxon>
        <taxon>Actinomycetes</taxon>
        <taxon>Micrococcales</taxon>
        <taxon>Intrasporangiaceae</taxon>
        <taxon>Phycicoccus</taxon>
    </lineage>
</organism>
<dbReference type="Proteomes" id="UP000287866">
    <property type="component" value="Unassembled WGS sequence"/>
</dbReference>
<comment type="caution">
    <text evidence="3">The sequence shown here is derived from an EMBL/GenBank/DDBJ whole genome shotgun (WGS) entry which is preliminary data.</text>
</comment>
<evidence type="ECO:0000259" key="2">
    <source>
        <dbReference type="Pfam" id="PF18970"/>
    </source>
</evidence>
<feature type="non-terminal residue" evidence="3">
    <location>
        <position position="1"/>
    </location>
</feature>
<accession>A0A8T6R9I0</accession>
<dbReference type="AlphaFoldDB" id="A0A8T6R9I0"/>
<feature type="compositionally biased region" description="Acidic residues" evidence="1">
    <location>
        <begin position="7"/>
        <end position="24"/>
    </location>
</feature>
<dbReference type="EMBL" id="SAYU02000105">
    <property type="protein sequence ID" value="NHA70183.1"/>
    <property type="molecule type" value="Genomic_DNA"/>
</dbReference>
<evidence type="ECO:0000313" key="3">
    <source>
        <dbReference type="EMBL" id="NHA70183.1"/>
    </source>
</evidence>
<dbReference type="Pfam" id="PF18970">
    <property type="entry name" value="DUF5709"/>
    <property type="match status" value="1"/>
</dbReference>
<protein>
    <recommendedName>
        <fullName evidence="2">DUF5709 domain-containing protein</fullName>
    </recommendedName>
</protein>
<gene>
    <name evidence="3" type="ORF">EPD83_019310</name>
</gene>
<evidence type="ECO:0000313" key="4">
    <source>
        <dbReference type="Proteomes" id="UP000287866"/>
    </source>
</evidence>
<evidence type="ECO:0000256" key="1">
    <source>
        <dbReference type="SAM" id="MobiDB-lite"/>
    </source>
</evidence>
<name>A0A8T6R9I0_9MICO</name>
<proteinExistence type="predicted"/>
<keyword evidence="4" id="KW-1185">Reference proteome</keyword>
<feature type="domain" description="DUF5709" evidence="2">
    <location>
        <begin position="23"/>
        <end position="71"/>
    </location>
</feature>
<dbReference type="RefSeq" id="WP_235950730.1">
    <property type="nucleotide sequence ID" value="NZ_SAYU02000105.1"/>
</dbReference>